<comment type="caution">
    <text evidence="6">The sequence shown here is derived from an EMBL/GenBank/DDBJ whole genome shotgun (WGS) entry which is preliminary data.</text>
</comment>
<dbReference type="InterPro" id="IPR001611">
    <property type="entry name" value="Leu-rich_rpt"/>
</dbReference>
<proteinExistence type="predicted"/>
<evidence type="ECO:0000313" key="6">
    <source>
        <dbReference type="EMBL" id="KAK9692913.1"/>
    </source>
</evidence>
<evidence type="ECO:0000256" key="4">
    <source>
        <dbReference type="ARBA" id="ARBA00022737"/>
    </source>
</evidence>
<dbReference type="Pfam" id="PF13855">
    <property type="entry name" value="LRR_8"/>
    <property type="match status" value="1"/>
</dbReference>
<dbReference type="InterPro" id="IPR032675">
    <property type="entry name" value="LRR_dom_sf"/>
</dbReference>
<dbReference type="Proteomes" id="UP001458880">
    <property type="component" value="Unassembled WGS sequence"/>
</dbReference>
<dbReference type="PROSITE" id="PS51450">
    <property type="entry name" value="LRR"/>
    <property type="match status" value="3"/>
</dbReference>
<keyword evidence="7" id="KW-1185">Reference proteome</keyword>
<evidence type="ECO:0000256" key="2">
    <source>
        <dbReference type="ARBA" id="ARBA00022490"/>
    </source>
</evidence>
<dbReference type="Gene3D" id="3.80.10.10">
    <property type="entry name" value="Ribonuclease Inhibitor"/>
    <property type="match status" value="1"/>
</dbReference>
<feature type="compositionally biased region" description="Polar residues" evidence="5">
    <location>
        <begin position="335"/>
        <end position="364"/>
    </location>
</feature>
<dbReference type="PANTHER" id="PTHR15454">
    <property type="entry name" value="NISCHARIN RELATED"/>
    <property type="match status" value="1"/>
</dbReference>
<name>A0AAW1ISK9_POPJA</name>
<evidence type="ECO:0000256" key="5">
    <source>
        <dbReference type="SAM" id="MobiDB-lite"/>
    </source>
</evidence>
<keyword evidence="2" id="KW-0963">Cytoplasm</keyword>
<evidence type="ECO:0000313" key="7">
    <source>
        <dbReference type="Proteomes" id="UP001458880"/>
    </source>
</evidence>
<keyword evidence="4" id="KW-0677">Repeat</keyword>
<gene>
    <name evidence="6" type="ORF">QE152_g34814</name>
</gene>
<keyword evidence="3" id="KW-0433">Leucine-rich repeat</keyword>
<feature type="region of interest" description="Disordered" evidence="5">
    <location>
        <begin position="335"/>
        <end position="367"/>
    </location>
</feature>
<dbReference type="SUPFAM" id="SSF52075">
    <property type="entry name" value="Outer arm dynein light chain 1"/>
    <property type="match status" value="1"/>
</dbReference>
<accession>A0AAW1ISK9</accession>
<dbReference type="AlphaFoldDB" id="A0AAW1ISK9"/>
<dbReference type="PANTHER" id="PTHR15454:SF69">
    <property type="entry name" value="SERINE_THREONINE-PROTEIN KINASE 11-INTERACTING PROTEIN"/>
    <property type="match status" value="1"/>
</dbReference>
<dbReference type="GO" id="GO:0005737">
    <property type="term" value="C:cytoplasm"/>
    <property type="evidence" value="ECO:0007669"/>
    <property type="project" value="UniProtKB-SubCell"/>
</dbReference>
<organism evidence="6 7">
    <name type="scientific">Popillia japonica</name>
    <name type="common">Japanese beetle</name>
    <dbReference type="NCBI Taxonomy" id="7064"/>
    <lineage>
        <taxon>Eukaryota</taxon>
        <taxon>Metazoa</taxon>
        <taxon>Ecdysozoa</taxon>
        <taxon>Arthropoda</taxon>
        <taxon>Hexapoda</taxon>
        <taxon>Insecta</taxon>
        <taxon>Pterygota</taxon>
        <taxon>Neoptera</taxon>
        <taxon>Endopterygota</taxon>
        <taxon>Coleoptera</taxon>
        <taxon>Polyphaga</taxon>
        <taxon>Scarabaeiformia</taxon>
        <taxon>Scarabaeidae</taxon>
        <taxon>Rutelinae</taxon>
        <taxon>Popillia</taxon>
    </lineage>
</organism>
<reference evidence="6 7" key="1">
    <citation type="journal article" date="2024" name="BMC Genomics">
        <title>De novo assembly and annotation of Popillia japonica's genome with initial clues to its potential as an invasive pest.</title>
        <authorList>
            <person name="Cucini C."/>
            <person name="Boschi S."/>
            <person name="Funari R."/>
            <person name="Cardaioli E."/>
            <person name="Iannotti N."/>
            <person name="Marturano G."/>
            <person name="Paoli F."/>
            <person name="Bruttini M."/>
            <person name="Carapelli A."/>
            <person name="Frati F."/>
            <person name="Nardi F."/>
        </authorList>
    </citation>
    <scope>NUCLEOTIDE SEQUENCE [LARGE SCALE GENOMIC DNA]</scope>
    <source>
        <strain evidence="6">DMR45628</strain>
    </source>
</reference>
<protein>
    <submittedName>
        <fullName evidence="6">Leucine rich repeat</fullName>
    </submittedName>
</protein>
<comment type="subcellular location">
    <subcellularLocation>
        <location evidence="1">Cytoplasm</location>
    </subcellularLocation>
</comment>
<evidence type="ECO:0000256" key="1">
    <source>
        <dbReference type="ARBA" id="ARBA00004496"/>
    </source>
</evidence>
<sequence>MNDSFKNIFKLNDAHASNFHVTPNNDNIIEQFLDLQLLYDFVQKTLALKIYPGENIFNNQIVDISLFKNLKLLEIHRFSCNVLIGLKNLRSQIEYLICIRSAKNLKDILEYCGGDKVQGFLWNELKEAVFCHNSIDNLDTSLEFLPQLSSIDLSHNCIRNVHYINCLSNLRYLNLSFNRIECIPVFNRQLCNTLQVLLLRNNYIDDIKELSTLVNLCELDLSNNCLIEHNQLLAIKHNQLLAISNLENLQRLMLVGNPLSYHPKHRRKTVMYMHIKSPKAFLLDNTYLSSLELRAIGTISPMLNGFDRSSSMNSITTINTVVPVCNQTTHTYAAESTSDMEVSDGSSLSNNQSDVLNENSWSSSHARDSEGIIMQDSGFVAEPRRLSSSICSIESTTQDNCLPTQLLVVAEIHSETTNEPSSASSLNSKVETIRNCESDIEVLSNPSQSSIEVISSKSMPRYVQSSSAIQIPVVKEVTSTKADLLEAQDKSRNSL</sequence>
<evidence type="ECO:0000256" key="3">
    <source>
        <dbReference type="ARBA" id="ARBA00022614"/>
    </source>
</evidence>
<dbReference type="EMBL" id="JASPKY010000560">
    <property type="protein sequence ID" value="KAK9692913.1"/>
    <property type="molecule type" value="Genomic_DNA"/>
</dbReference>